<feature type="chain" id="PRO_5042139278" evidence="1">
    <location>
        <begin position="30"/>
        <end position="211"/>
    </location>
</feature>
<accession>A0AAD9VPH4</accession>
<name>A0AAD9VPH4_9HYME</name>
<proteinExistence type="predicted"/>
<evidence type="ECO:0000313" key="2">
    <source>
        <dbReference type="EMBL" id="KAK2582213.1"/>
    </source>
</evidence>
<dbReference type="AlphaFoldDB" id="A0AAD9VPH4"/>
<protein>
    <submittedName>
        <fullName evidence="2">Uncharacterized protein</fullName>
    </submittedName>
</protein>
<reference evidence="2" key="1">
    <citation type="submission" date="2021-08" db="EMBL/GenBank/DDBJ databases">
        <authorList>
            <person name="Misof B."/>
            <person name="Oliver O."/>
            <person name="Podsiadlowski L."/>
            <person name="Donath A."/>
            <person name="Peters R."/>
            <person name="Mayer C."/>
            <person name="Rust J."/>
            <person name="Gunkel S."/>
            <person name="Lesny P."/>
            <person name="Martin S."/>
            <person name="Oeyen J.P."/>
            <person name="Petersen M."/>
            <person name="Panagiotis P."/>
            <person name="Wilbrandt J."/>
            <person name="Tanja T."/>
        </authorList>
    </citation>
    <scope>NUCLEOTIDE SEQUENCE</scope>
    <source>
        <strain evidence="2">GBR_01_08_01A</strain>
        <tissue evidence="2">Thorax + abdomen</tissue>
    </source>
</reference>
<feature type="signal peptide" evidence="1">
    <location>
        <begin position="1"/>
        <end position="29"/>
    </location>
</feature>
<comment type="caution">
    <text evidence="2">The sequence shown here is derived from an EMBL/GenBank/DDBJ whole genome shotgun (WGS) entry which is preliminary data.</text>
</comment>
<organism evidence="2 3">
    <name type="scientific">Odynerus spinipes</name>
    <dbReference type="NCBI Taxonomy" id="1348599"/>
    <lineage>
        <taxon>Eukaryota</taxon>
        <taxon>Metazoa</taxon>
        <taxon>Ecdysozoa</taxon>
        <taxon>Arthropoda</taxon>
        <taxon>Hexapoda</taxon>
        <taxon>Insecta</taxon>
        <taxon>Pterygota</taxon>
        <taxon>Neoptera</taxon>
        <taxon>Endopterygota</taxon>
        <taxon>Hymenoptera</taxon>
        <taxon>Apocrita</taxon>
        <taxon>Aculeata</taxon>
        <taxon>Vespoidea</taxon>
        <taxon>Vespidae</taxon>
        <taxon>Eumeninae</taxon>
        <taxon>Odynerus</taxon>
    </lineage>
</organism>
<dbReference type="EMBL" id="JAIFRP010000031">
    <property type="protein sequence ID" value="KAK2582213.1"/>
    <property type="molecule type" value="Genomic_DNA"/>
</dbReference>
<reference evidence="2" key="2">
    <citation type="journal article" date="2023" name="Commun. Biol.">
        <title>Intrasexual cuticular hydrocarbon dimorphism in a wasp sheds light on hydrocarbon biosynthesis genes in Hymenoptera.</title>
        <authorList>
            <person name="Moris V.C."/>
            <person name="Podsiadlowski L."/>
            <person name="Martin S."/>
            <person name="Oeyen J.P."/>
            <person name="Donath A."/>
            <person name="Petersen M."/>
            <person name="Wilbrandt J."/>
            <person name="Misof B."/>
            <person name="Liedtke D."/>
            <person name="Thamm M."/>
            <person name="Scheiner R."/>
            <person name="Schmitt T."/>
            <person name="Niehuis O."/>
        </authorList>
    </citation>
    <scope>NUCLEOTIDE SEQUENCE</scope>
    <source>
        <strain evidence="2">GBR_01_08_01A</strain>
    </source>
</reference>
<dbReference type="Proteomes" id="UP001258017">
    <property type="component" value="Unassembled WGS sequence"/>
</dbReference>
<sequence length="211" mass="24219">MTRKRATGKRCTVLIMGTLSIMLPTTLNAAYMENCKDRLMDVFTKVCATDRFKRGIEKFDLQKADYKRLELTESVDLSFQPEEAPGFLNIPDKRDIVPEISKPIAIPIIPESEIVDVVSGPKQDSSYNGQHNYPYKRHAPNIPRAALSVETDKLGFEMTDEELHELYNDLNDRLPRSFTQDEWMKILRDFAKTCCYKDNICDSKNVDILCS</sequence>
<keyword evidence="1" id="KW-0732">Signal</keyword>
<gene>
    <name evidence="2" type="ORF">KPH14_004565</name>
</gene>
<keyword evidence="3" id="KW-1185">Reference proteome</keyword>
<evidence type="ECO:0000313" key="3">
    <source>
        <dbReference type="Proteomes" id="UP001258017"/>
    </source>
</evidence>
<evidence type="ECO:0000256" key="1">
    <source>
        <dbReference type="SAM" id="SignalP"/>
    </source>
</evidence>